<dbReference type="PROSITE" id="PS50850">
    <property type="entry name" value="MFS"/>
    <property type="match status" value="1"/>
</dbReference>
<feature type="domain" description="Major facilitator superfamily (MFS) profile" evidence="10">
    <location>
        <begin position="1"/>
        <end position="348"/>
    </location>
</feature>
<feature type="transmembrane region" description="Helical" evidence="9">
    <location>
        <begin position="178"/>
        <end position="202"/>
    </location>
</feature>
<feature type="transmembrane region" description="Helical" evidence="9">
    <location>
        <begin position="62"/>
        <end position="82"/>
    </location>
</feature>
<keyword evidence="8" id="KW-0813">Transport</keyword>
<evidence type="ECO:0000259" key="10">
    <source>
        <dbReference type="PROSITE" id="PS50850"/>
    </source>
</evidence>
<feature type="transmembrane region" description="Helical" evidence="9">
    <location>
        <begin position="6"/>
        <end position="25"/>
    </location>
</feature>
<evidence type="ECO:0000256" key="4">
    <source>
        <dbReference type="ARBA" id="ARBA00022989"/>
    </source>
</evidence>
<dbReference type="GO" id="GO:0005886">
    <property type="term" value="C:plasma membrane"/>
    <property type="evidence" value="ECO:0007669"/>
    <property type="project" value="UniProtKB-SubCell"/>
</dbReference>
<keyword evidence="3 9" id="KW-0812">Transmembrane</keyword>
<feature type="transmembrane region" description="Helical" evidence="9">
    <location>
        <begin position="324"/>
        <end position="344"/>
    </location>
</feature>
<comment type="subcellular location">
    <subcellularLocation>
        <location evidence="1">Cell membrane</location>
        <topology evidence="1">Multi-pass membrane protein</topology>
    </subcellularLocation>
</comment>
<dbReference type="InterPro" id="IPR005829">
    <property type="entry name" value="Sugar_transporter_CS"/>
</dbReference>
<dbReference type="GO" id="GO:0022857">
    <property type="term" value="F:transmembrane transporter activity"/>
    <property type="evidence" value="ECO:0007669"/>
    <property type="project" value="InterPro"/>
</dbReference>
<dbReference type="Proteomes" id="UP000770661">
    <property type="component" value="Unassembled WGS sequence"/>
</dbReference>
<evidence type="ECO:0000256" key="7">
    <source>
        <dbReference type="ARBA" id="ARBA00024348"/>
    </source>
</evidence>
<feature type="transmembrane region" description="Helical" evidence="9">
    <location>
        <begin position="145"/>
        <end position="166"/>
    </location>
</feature>
<dbReference type="EMBL" id="JACEEZ010005636">
    <property type="protein sequence ID" value="KAG0725438.1"/>
    <property type="molecule type" value="Genomic_DNA"/>
</dbReference>
<evidence type="ECO:0000256" key="3">
    <source>
        <dbReference type="ARBA" id="ARBA00022692"/>
    </source>
</evidence>
<evidence type="ECO:0000313" key="11">
    <source>
        <dbReference type="EMBL" id="KAG0725438.1"/>
    </source>
</evidence>
<comment type="caution">
    <text evidence="11">The sequence shown here is derived from an EMBL/GenBank/DDBJ whole genome shotgun (WGS) entry which is preliminary data.</text>
</comment>
<dbReference type="PANTHER" id="PTHR48021">
    <property type="match status" value="1"/>
</dbReference>
<feature type="transmembrane region" description="Helical" evidence="9">
    <location>
        <begin position="37"/>
        <end position="56"/>
    </location>
</feature>
<dbReference type="SUPFAM" id="SSF103473">
    <property type="entry name" value="MFS general substrate transporter"/>
    <property type="match status" value="1"/>
</dbReference>
<dbReference type="PANTHER" id="PTHR48021:SF96">
    <property type="entry name" value="FACILITATED TREHALOSE TRANSPORTER TRET1-1-RELATED"/>
    <property type="match status" value="1"/>
</dbReference>
<dbReference type="InterPro" id="IPR036259">
    <property type="entry name" value="MFS_trans_sf"/>
</dbReference>
<protein>
    <submittedName>
        <fullName evidence="11">Facilitated trehalose transporter Tret1</fullName>
    </submittedName>
</protein>
<dbReference type="InterPro" id="IPR020846">
    <property type="entry name" value="MFS_dom"/>
</dbReference>
<dbReference type="PRINTS" id="PR00171">
    <property type="entry name" value="SUGRTRNSPORT"/>
</dbReference>
<dbReference type="AlphaFoldDB" id="A0A8J4YCH4"/>
<keyword evidence="2" id="KW-1003">Cell membrane</keyword>
<evidence type="ECO:0000256" key="5">
    <source>
        <dbReference type="ARBA" id="ARBA00023136"/>
    </source>
</evidence>
<organism evidence="11 12">
    <name type="scientific">Chionoecetes opilio</name>
    <name type="common">Atlantic snow crab</name>
    <name type="synonym">Cancer opilio</name>
    <dbReference type="NCBI Taxonomy" id="41210"/>
    <lineage>
        <taxon>Eukaryota</taxon>
        <taxon>Metazoa</taxon>
        <taxon>Ecdysozoa</taxon>
        <taxon>Arthropoda</taxon>
        <taxon>Crustacea</taxon>
        <taxon>Multicrustacea</taxon>
        <taxon>Malacostraca</taxon>
        <taxon>Eumalacostraca</taxon>
        <taxon>Eucarida</taxon>
        <taxon>Decapoda</taxon>
        <taxon>Pleocyemata</taxon>
        <taxon>Brachyura</taxon>
        <taxon>Eubrachyura</taxon>
        <taxon>Majoidea</taxon>
        <taxon>Majidae</taxon>
        <taxon>Chionoecetes</taxon>
    </lineage>
</organism>
<keyword evidence="4 9" id="KW-1133">Transmembrane helix</keyword>
<reference evidence="11" key="1">
    <citation type="submission" date="2020-07" db="EMBL/GenBank/DDBJ databases">
        <title>The High-quality genome of the commercially important snow crab, Chionoecetes opilio.</title>
        <authorList>
            <person name="Jeong J.-H."/>
            <person name="Ryu S."/>
        </authorList>
    </citation>
    <scope>NUCLEOTIDE SEQUENCE</scope>
    <source>
        <strain evidence="11">MADBK_172401_WGS</strain>
        <tissue evidence="11">Digestive gland</tissue>
    </source>
</reference>
<keyword evidence="6" id="KW-0325">Glycoprotein</keyword>
<evidence type="ECO:0000256" key="1">
    <source>
        <dbReference type="ARBA" id="ARBA00004651"/>
    </source>
</evidence>
<comment type="similarity">
    <text evidence="7">Belongs to the major facilitator superfamily. Sugar transporter (TC 2.A.1.1) family. Trehalose transporter subfamily.</text>
</comment>
<keyword evidence="12" id="KW-1185">Reference proteome</keyword>
<dbReference type="NCBIfam" id="TIGR00879">
    <property type="entry name" value="SP"/>
    <property type="match status" value="1"/>
</dbReference>
<dbReference type="InterPro" id="IPR050549">
    <property type="entry name" value="MFS_Trehalose_Transporter"/>
</dbReference>
<accession>A0A8J4YCH4</accession>
<feature type="transmembrane region" description="Helical" evidence="9">
    <location>
        <begin position="209"/>
        <end position="231"/>
    </location>
</feature>
<dbReference type="Pfam" id="PF00083">
    <property type="entry name" value="Sugar_tr"/>
    <property type="match status" value="1"/>
</dbReference>
<dbReference type="InterPro" id="IPR005828">
    <property type="entry name" value="MFS_sugar_transport-like"/>
</dbReference>
<feature type="transmembrane region" description="Helical" evidence="9">
    <location>
        <begin position="257"/>
        <end position="282"/>
    </location>
</feature>
<dbReference type="InterPro" id="IPR003663">
    <property type="entry name" value="Sugar/inositol_transpt"/>
</dbReference>
<sequence length="381" mass="41915">MMIYLGRVLGGLCVGLLTLTLPVYLSETVQPEIRGILGLLPTTFGNAGILLCFLVGSNVNWWVLGYVGAIVPLIFTAMMCFVPETPRWYISKDRAEDARSALQWLRGSFNDVEFELEAIQINYEMSSQTTSTVLDVFSRRHVRPFLLSMGLMLIQQLSGINAVIFYTVDIFEMSGSSISGHVSTIIVGVVNLLATFVANAVIDKVGRKVLLYISSGLMVVSLVSLGSFFAVQAKAENVAADHVDAEWWASTMESLSWLPLVSFMVYVIAFSLGWGPIPWLFMGEALPAKVRGPAASMVTTLNWTCTFVITKTFPGLVLKLGPSIVFFMFSVIMIVGTFYAVFLVPETKGKMLEEIEEELSGRKDRPIPGRKISTVSGLNMK</sequence>
<gene>
    <name evidence="11" type="primary">Tret1_12</name>
    <name evidence="11" type="ORF">GWK47_038618</name>
</gene>
<evidence type="ECO:0000256" key="8">
    <source>
        <dbReference type="RuleBase" id="RU003346"/>
    </source>
</evidence>
<evidence type="ECO:0000256" key="9">
    <source>
        <dbReference type="SAM" id="Phobius"/>
    </source>
</evidence>
<evidence type="ECO:0000256" key="6">
    <source>
        <dbReference type="ARBA" id="ARBA00023180"/>
    </source>
</evidence>
<dbReference type="FunFam" id="1.20.1250.20:FF:000055">
    <property type="entry name" value="Facilitated trehalose transporter Tret1-2 homolog"/>
    <property type="match status" value="1"/>
</dbReference>
<name>A0A8J4YCH4_CHIOP</name>
<evidence type="ECO:0000256" key="2">
    <source>
        <dbReference type="ARBA" id="ARBA00022475"/>
    </source>
</evidence>
<proteinExistence type="inferred from homology"/>
<evidence type="ECO:0000313" key="12">
    <source>
        <dbReference type="Proteomes" id="UP000770661"/>
    </source>
</evidence>
<feature type="transmembrane region" description="Helical" evidence="9">
    <location>
        <begin position="294"/>
        <end position="318"/>
    </location>
</feature>
<dbReference type="Gene3D" id="1.20.1250.20">
    <property type="entry name" value="MFS general substrate transporter like domains"/>
    <property type="match status" value="1"/>
</dbReference>
<dbReference type="PROSITE" id="PS00217">
    <property type="entry name" value="SUGAR_TRANSPORT_2"/>
    <property type="match status" value="1"/>
</dbReference>
<dbReference type="OrthoDB" id="6339427at2759"/>
<keyword evidence="5 9" id="KW-0472">Membrane</keyword>